<evidence type="ECO:0000313" key="2">
    <source>
        <dbReference type="Proteomes" id="UP000008068"/>
    </source>
</evidence>
<name>G0N0G9_CAEBE</name>
<reference evidence="2" key="1">
    <citation type="submission" date="2011-07" db="EMBL/GenBank/DDBJ databases">
        <authorList>
            <consortium name="Caenorhabditis brenneri Sequencing and Analysis Consortium"/>
            <person name="Wilson R.K."/>
        </authorList>
    </citation>
    <scope>NUCLEOTIDE SEQUENCE [LARGE SCALE GENOMIC DNA]</scope>
    <source>
        <strain evidence="2">PB2801</strain>
    </source>
</reference>
<proteinExistence type="predicted"/>
<accession>G0N0G9</accession>
<dbReference type="AlphaFoldDB" id="G0N0G9"/>
<evidence type="ECO:0000313" key="1">
    <source>
        <dbReference type="EMBL" id="EGT48972.1"/>
    </source>
</evidence>
<dbReference type="EMBL" id="GL379824">
    <property type="protein sequence ID" value="EGT48972.1"/>
    <property type="molecule type" value="Genomic_DNA"/>
</dbReference>
<keyword evidence="2" id="KW-1185">Reference proteome</keyword>
<dbReference type="PANTHER" id="PTHR22899">
    <property type="entry name" value="CYCLIN-RELATED F-BOX FAMILY"/>
    <property type="match status" value="1"/>
</dbReference>
<dbReference type="Proteomes" id="UP000008068">
    <property type="component" value="Unassembled WGS sequence"/>
</dbReference>
<sequence>MPQSSTNPLLNLPDDEIIRKLREMNLEEICKELVESIEIKGDFMPVSIGSDIAVSIKIGSKSIQLTYYRERNMYWGWGAYGRKSKLTEPQSVLVEVTNFKDHSEDTTFELGRRDFTMKGWLEQLQDIFSYPKIDCIWFFHSSFEFDIDDIKEVFENTAEMKIGDTGCHVFNQMILRKFLPCEKLSIKASNFPNSTIPEGILVQHFDKLQVGHFCDESSRHHHTSFYLFQF</sequence>
<dbReference type="InterPro" id="IPR053222">
    <property type="entry name" value="Zygotic_Embryogenesis-Asso"/>
</dbReference>
<dbReference type="HOGENOM" id="CLU_1205686_0_0_1"/>
<dbReference type="FunCoup" id="G0N0G9">
    <property type="interactions" value="17"/>
</dbReference>
<organism evidence="2">
    <name type="scientific">Caenorhabditis brenneri</name>
    <name type="common">Nematode worm</name>
    <dbReference type="NCBI Taxonomy" id="135651"/>
    <lineage>
        <taxon>Eukaryota</taxon>
        <taxon>Metazoa</taxon>
        <taxon>Ecdysozoa</taxon>
        <taxon>Nematoda</taxon>
        <taxon>Chromadorea</taxon>
        <taxon>Rhabditida</taxon>
        <taxon>Rhabditina</taxon>
        <taxon>Rhabditomorpha</taxon>
        <taxon>Rhabditoidea</taxon>
        <taxon>Rhabditidae</taxon>
        <taxon>Peloderinae</taxon>
        <taxon>Caenorhabditis</taxon>
    </lineage>
</organism>
<protein>
    <submittedName>
        <fullName evidence="1">Uncharacterized protein</fullName>
    </submittedName>
</protein>
<gene>
    <name evidence="1" type="ORF">CAEBREN_10219</name>
</gene>
<dbReference type="PANTHER" id="PTHR22899:SF0">
    <property type="entry name" value="F-BOX ASSOCIATED DOMAIN-CONTAINING PROTEIN-RELATED"/>
    <property type="match status" value="1"/>
</dbReference>
<dbReference type="InParanoid" id="G0N0G9"/>